<dbReference type="Proteomes" id="UP000290289">
    <property type="component" value="Chromosome 16"/>
</dbReference>
<dbReference type="InterPro" id="IPR029058">
    <property type="entry name" value="AB_hydrolase_fold"/>
</dbReference>
<reference evidence="5 6" key="1">
    <citation type="submission" date="2018-10" db="EMBL/GenBank/DDBJ databases">
        <title>A high-quality apple genome assembly.</title>
        <authorList>
            <person name="Hu J."/>
        </authorList>
    </citation>
    <scope>NUCLEOTIDE SEQUENCE [LARGE SCALE GENOMIC DNA]</scope>
    <source>
        <strain evidence="6">cv. HFTH1</strain>
        <tissue evidence="5">Young leaf</tissue>
    </source>
</reference>
<dbReference type="EMBL" id="RDQH01000342">
    <property type="protein sequence ID" value="RXH71980.1"/>
    <property type="molecule type" value="Genomic_DNA"/>
</dbReference>
<dbReference type="AlphaFoldDB" id="A0A498HMM5"/>
<feature type="region of interest" description="Disordered" evidence="3">
    <location>
        <begin position="1"/>
        <end position="43"/>
    </location>
</feature>
<gene>
    <name evidence="5" type="ORF">DVH24_025481</name>
</gene>
<keyword evidence="6" id="KW-1185">Reference proteome</keyword>
<name>A0A498HMM5_MALDO</name>
<proteinExistence type="inferred from homology"/>
<feature type="domain" description="AB hydrolase-1" evidence="4">
    <location>
        <begin position="45"/>
        <end position="84"/>
    </location>
</feature>
<comment type="similarity">
    <text evidence="2">Belongs to the AB hydrolase superfamily. Epoxide hydrolase family.</text>
</comment>
<organism evidence="5 6">
    <name type="scientific">Malus domestica</name>
    <name type="common">Apple</name>
    <name type="synonym">Pyrus malus</name>
    <dbReference type="NCBI Taxonomy" id="3750"/>
    <lineage>
        <taxon>Eukaryota</taxon>
        <taxon>Viridiplantae</taxon>
        <taxon>Streptophyta</taxon>
        <taxon>Embryophyta</taxon>
        <taxon>Tracheophyta</taxon>
        <taxon>Spermatophyta</taxon>
        <taxon>Magnoliopsida</taxon>
        <taxon>eudicotyledons</taxon>
        <taxon>Gunneridae</taxon>
        <taxon>Pentapetalae</taxon>
        <taxon>rosids</taxon>
        <taxon>fabids</taxon>
        <taxon>Rosales</taxon>
        <taxon>Rosaceae</taxon>
        <taxon>Amygdaloideae</taxon>
        <taxon>Maleae</taxon>
        <taxon>Malus</taxon>
    </lineage>
</organism>
<evidence type="ECO:0000313" key="5">
    <source>
        <dbReference type="EMBL" id="RXH71980.1"/>
    </source>
</evidence>
<evidence type="ECO:0000313" key="6">
    <source>
        <dbReference type="Proteomes" id="UP000290289"/>
    </source>
</evidence>
<evidence type="ECO:0000259" key="4">
    <source>
        <dbReference type="Pfam" id="PF00561"/>
    </source>
</evidence>
<dbReference type="PANTHER" id="PTHR43329">
    <property type="entry name" value="EPOXIDE HYDROLASE"/>
    <property type="match status" value="1"/>
</dbReference>
<dbReference type="STRING" id="3750.A0A498HMM5"/>
<evidence type="ECO:0000256" key="3">
    <source>
        <dbReference type="SAM" id="MobiDB-lite"/>
    </source>
</evidence>
<dbReference type="GO" id="GO:0016787">
    <property type="term" value="F:hydrolase activity"/>
    <property type="evidence" value="ECO:0007669"/>
    <property type="project" value="UniProtKB-KW"/>
</dbReference>
<dbReference type="Gene3D" id="3.40.50.1820">
    <property type="entry name" value="alpha/beta hydrolase"/>
    <property type="match status" value="1"/>
</dbReference>
<evidence type="ECO:0000256" key="1">
    <source>
        <dbReference type="ARBA" id="ARBA00022801"/>
    </source>
</evidence>
<dbReference type="Pfam" id="PF00561">
    <property type="entry name" value="Abhydrolase_1"/>
    <property type="match status" value="1"/>
</dbReference>
<sequence length="119" mass="13086">MAHSSSSSTTFSISGTVGATKSSPSPPSATASSPPTSEDTISPDQEQVFVVAHDWGTIIAWYLCLFQPDQVKALVSLGVQFRPRNPQRKFIEMVQAAYGDDYYTCRFQDNYCLRGIDLL</sequence>
<dbReference type="InterPro" id="IPR000073">
    <property type="entry name" value="AB_hydrolase_1"/>
</dbReference>
<protein>
    <recommendedName>
        <fullName evidence="4">AB hydrolase-1 domain-containing protein</fullName>
    </recommendedName>
</protein>
<evidence type="ECO:0000256" key="2">
    <source>
        <dbReference type="ARBA" id="ARBA00038334"/>
    </source>
</evidence>
<dbReference type="InterPro" id="IPR000639">
    <property type="entry name" value="Epox_hydrolase-like"/>
</dbReference>
<dbReference type="SUPFAM" id="SSF53474">
    <property type="entry name" value="alpha/beta-Hydrolases"/>
    <property type="match status" value="1"/>
</dbReference>
<comment type="caution">
    <text evidence="5">The sequence shown here is derived from an EMBL/GenBank/DDBJ whole genome shotgun (WGS) entry which is preliminary data.</text>
</comment>
<accession>A0A498HMM5</accession>
<keyword evidence="1" id="KW-0378">Hydrolase</keyword>
<feature type="compositionally biased region" description="Low complexity" evidence="3">
    <location>
        <begin position="28"/>
        <end position="37"/>
    </location>
</feature>
<dbReference type="PRINTS" id="PR00412">
    <property type="entry name" value="EPOXHYDRLASE"/>
</dbReference>
<feature type="compositionally biased region" description="Low complexity" evidence="3">
    <location>
        <begin position="1"/>
        <end position="16"/>
    </location>
</feature>